<comment type="similarity">
    <text evidence="7">Belongs to the RNA polymerase beta' chain family.</text>
</comment>
<keyword evidence="4" id="KW-0862">Zinc</keyword>
<dbReference type="GO" id="GO:0000428">
    <property type="term" value="C:DNA-directed RNA polymerase complex"/>
    <property type="evidence" value="ECO:0007669"/>
    <property type="project" value="UniProtKB-KW"/>
</dbReference>
<dbReference type="Gene3D" id="1.10.274.100">
    <property type="entry name" value="RNA polymerase Rpb1, domain 3"/>
    <property type="match status" value="1"/>
</dbReference>
<dbReference type="Pfam" id="PF05000">
    <property type="entry name" value="RNA_pol_Rpb1_4"/>
    <property type="match status" value="1"/>
</dbReference>
<evidence type="ECO:0000256" key="1">
    <source>
        <dbReference type="ARBA" id="ARBA00022478"/>
    </source>
</evidence>
<evidence type="ECO:0000256" key="2">
    <source>
        <dbReference type="ARBA" id="ARBA00022679"/>
    </source>
</evidence>
<feature type="domain" description="RNA polymerase N-terminal" evidence="8">
    <location>
        <begin position="289"/>
        <end position="575"/>
    </location>
</feature>
<evidence type="ECO:0000313" key="10">
    <source>
        <dbReference type="Proteomes" id="UP000825729"/>
    </source>
</evidence>
<organism evidence="9 10">
    <name type="scientific">Aristolochia fimbriata</name>
    <name type="common">White veined hardy Dutchman's pipe vine</name>
    <dbReference type="NCBI Taxonomy" id="158543"/>
    <lineage>
        <taxon>Eukaryota</taxon>
        <taxon>Viridiplantae</taxon>
        <taxon>Streptophyta</taxon>
        <taxon>Embryophyta</taxon>
        <taxon>Tracheophyta</taxon>
        <taxon>Spermatophyta</taxon>
        <taxon>Magnoliopsida</taxon>
        <taxon>Magnoliidae</taxon>
        <taxon>Piperales</taxon>
        <taxon>Aristolochiaceae</taxon>
        <taxon>Aristolochia</taxon>
    </lineage>
</organism>
<evidence type="ECO:0000256" key="5">
    <source>
        <dbReference type="ARBA" id="ARBA00023163"/>
    </source>
</evidence>
<dbReference type="Pfam" id="PF04983">
    <property type="entry name" value="RNA_pol_Rpb1_3"/>
    <property type="match status" value="1"/>
</dbReference>
<dbReference type="InterPro" id="IPR007080">
    <property type="entry name" value="RNA_pol_Rpb1_1"/>
</dbReference>
<dbReference type="GO" id="GO:0003899">
    <property type="term" value="F:DNA-directed RNA polymerase activity"/>
    <property type="evidence" value="ECO:0007669"/>
    <property type="project" value="UniProtKB-EC"/>
</dbReference>
<dbReference type="GO" id="GO:0006351">
    <property type="term" value="P:DNA-templated transcription"/>
    <property type="evidence" value="ECO:0007669"/>
    <property type="project" value="InterPro"/>
</dbReference>
<evidence type="ECO:0000256" key="6">
    <source>
        <dbReference type="ARBA" id="ARBA00048552"/>
    </source>
</evidence>
<dbReference type="EMBL" id="JAINDJ010000003">
    <property type="protein sequence ID" value="KAG9453041.1"/>
    <property type="molecule type" value="Genomic_DNA"/>
</dbReference>
<keyword evidence="2 7" id="KW-0808">Transferase</keyword>
<accession>A0AAV7EYQ4</accession>
<dbReference type="Gene3D" id="1.10.132.30">
    <property type="match status" value="1"/>
</dbReference>
<evidence type="ECO:0000313" key="9">
    <source>
        <dbReference type="EMBL" id="KAG9453041.1"/>
    </source>
</evidence>
<dbReference type="SUPFAM" id="SSF64484">
    <property type="entry name" value="beta and beta-prime subunits of DNA dependent RNA-polymerase"/>
    <property type="match status" value="1"/>
</dbReference>
<dbReference type="Proteomes" id="UP000825729">
    <property type="component" value="Unassembled WGS sequence"/>
</dbReference>
<dbReference type="Gene3D" id="6.20.50.80">
    <property type="match status" value="1"/>
</dbReference>
<dbReference type="GO" id="GO:0003677">
    <property type="term" value="F:DNA binding"/>
    <property type="evidence" value="ECO:0007669"/>
    <property type="project" value="InterPro"/>
</dbReference>
<sequence>MKGLISVLGAFPALFPCNCVLPASLLFGSFPKSYRSFGKRSSGREKLLLSPVKELLNLQASLNLWFKMDNGTITEQEVLSGNIAGLEFELLTAGSIDLFSNIVINENSDVYGPELGVPNELSSHCYTCGVSDTKHCDGHYGYIELPAKVCHPYNIPNIVRLLNKLCPGCGSLKLSKKTKDQGSSPLLKHKKYNNVGCKYCSGKSIKRYPQLKVKYKKRTLEIYAIVNEEKFRKKYLCEELPDDYWKFVPKVQQPQSASSFEMTFSPYQVYCLIKDLHPDLLSEFSLRKELMFIRRFPVTANCCRVMAKIEEGSQTWHFDDLTKAYNRLVDVKWRLDTFGPRSLQSHFVGEGSSISTEVGSRLWDCIKVSKLFNRSSGTKNDSTGSGLSWIKDTVLGKRSDNTFRMVVVGDPKIRLGEIGLPNNVAGELLITEYVNSRNKEKLQFCQNAYVLQKGGTFSVKGFKNLQLGDRIDRPLEDGDILLINRPPSVHHHSLLAFSVKILPNDSVVSINPLSCAPLKGDFDGDCLHGFVPQSIVCRVELSELLSLNHQLANTKNGRDLLSLTHDSLTAAYLLTSDNIFLNKFQIQQMEMFTYRNSLDPAICKTPVTRKFLWTGKQLLSLVLPQSFNFVFSSNGVHIKEGHLLTSSNGSAWLRNTQGSLFSSLLKSHPFQALEFLFTAQDVLCEWISSRGLSVSLLDLYLIPDSSARRNMVEEVGLRFGEVESMCHTRECIEASTEEHVLMPPNSSQDLYSESKSCLNEHKMCLKYALFAYKVLNKDIQSMICDYACKDNSILVMVSAGSNGNLEKLVQQSMCLGLQQPGTPLSFRIPSKLDSAILDQQVFEGLHEKTAYYGYVRSSFLSGLNPLECFVHILSSRGTLFSDNADLPGTLTRKLMFYMRDISIAYDGTVRSAYGNKIIQFSYGTSRDNHGSDCPVEYGGAGGQPVGALAACLISEAAYSALDQPITKETSPLINLKRLMDCSRKGSAAPQTISLYLSNKLWKLNYGQEHGALVIQSHLERVLLSDIVATVMIVFSEHEFCDMEFSPWVGHFHICQAKMGEKRLTPQGVIDRLIGAYKSSRKTTRALLPGFQFFTRKCSLIDSSIGNDRHTCISVAVEISKNNITLDNIENEVLPNLLQTTIKGFPEFKKVEILWDDHCQSSKFANDSTGELFLKIHKSEYCDPAKFWSSLVDASLPIYDLINWERSHPDNLTDTFRVFGVDSAWKYFFGTMKSTISDIGRTICQDHLLLIADSLSVTGEFHGLKAKGIDKRMEQMTISSPFMQACFSNPSKQFIESAKKRAKDDLLGPLEAAAWGKESALGCGGPFEILYSGKGQNLISDFGVYDMLLNTLASSQNIASSYGDKVMGPEDNISYEEATSHLKCDEGSPLGSISSPVHVLGMYSKFRELLQKYPENGHLSRSHRSLLTDALFYHPQGKAKIGAGVKSIKVGRHPLHRSKCFMIVRKDGTEEDFSYIKCVTGAAKQISPDLENAFREELCKGKPS</sequence>
<evidence type="ECO:0000256" key="4">
    <source>
        <dbReference type="ARBA" id="ARBA00022833"/>
    </source>
</evidence>
<proteinExistence type="inferred from homology"/>
<dbReference type="Pfam" id="PF11523">
    <property type="entry name" value="DUF3223"/>
    <property type="match status" value="1"/>
</dbReference>
<dbReference type="PANTHER" id="PTHR19376:SF36">
    <property type="entry name" value="DNA-DIRECTED RNA POLYMERASE IV SUBUNIT 1"/>
    <property type="match status" value="1"/>
</dbReference>
<keyword evidence="1 7" id="KW-0240">DNA-directed RNA polymerase</keyword>
<comment type="function">
    <text evidence="7">DNA-dependent RNA polymerase catalyzes the transcription of DNA into RNA using the four ribonucleoside triphosphates as substrates.</text>
</comment>
<dbReference type="InterPro" id="IPR006592">
    <property type="entry name" value="RNA_pol_N"/>
</dbReference>
<keyword evidence="5 7" id="KW-0804">Transcription</keyword>
<dbReference type="InterPro" id="IPR000722">
    <property type="entry name" value="RNA_pol_asu"/>
</dbReference>
<dbReference type="InterPro" id="IPR007083">
    <property type="entry name" value="RNA_pol_Rpb1_4"/>
</dbReference>
<dbReference type="Gene3D" id="4.10.860.120">
    <property type="entry name" value="RNA polymerase II, clamp domain"/>
    <property type="match status" value="1"/>
</dbReference>
<dbReference type="Gene3D" id="3.10.450.40">
    <property type="match status" value="1"/>
</dbReference>
<dbReference type="InterPro" id="IPR038120">
    <property type="entry name" value="Rpb1_funnel_sf"/>
</dbReference>
<dbReference type="Pfam" id="PF00623">
    <property type="entry name" value="RNA_pol_Rpb1_2"/>
    <property type="match status" value="1"/>
</dbReference>
<reference evidence="9 10" key="1">
    <citation type="submission" date="2021-07" db="EMBL/GenBank/DDBJ databases">
        <title>The Aristolochia fimbriata genome: insights into angiosperm evolution, floral development and chemical biosynthesis.</title>
        <authorList>
            <person name="Jiao Y."/>
        </authorList>
    </citation>
    <scope>NUCLEOTIDE SEQUENCE [LARGE SCALE GENOMIC DNA]</scope>
    <source>
        <strain evidence="9">IBCAS-2021</strain>
        <tissue evidence="9">Leaf</tissue>
    </source>
</reference>
<comment type="catalytic activity">
    <reaction evidence="6 7">
        <text>RNA(n) + a ribonucleoside 5'-triphosphate = RNA(n+1) + diphosphate</text>
        <dbReference type="Rhea" id="RHEA:21248"/>
        <dbReference type="Rhea" id="RHEA-COMP:14527"/>
        <dbReference type="Rhea" id="RHEA-COMP:17342"/>
        <dbReference type="ChEBI" id="CHEBI:33019"/>
        <dbReference type="ChEBI" id="CHEBI:61557"/>
        <dbReference type="ChEBI" id="CHEBI:140395"/>
        <dbReference type="EC" id="2.7.7.6"/>
    </reaction>
</comment>
<comment type="caution">
    <text evidence="9">The sequence shown here is derived from an EMBL/GenBank/DDBJ whole genome shotgun (WGS) entry which is preliminary data.</text>
</comment>
<evidence type="ECO:0000256" key="3">
    <source>
        <dbReference type="ARBA" id="ARBA00022695"/>
    </source>
</evidence>
<dbReference type="EC" id="2.7.7.6" evidence="7"/>
<name>A0AAV7EYQ4_ARIFI</name>
<dbReference type="Pfam" id="PF04997">
    <property type="entry name" value="RNA_pol_Rpb1_1"/>
    <property type="match status" value="1"/>
</dbReference>
<dbReference type="PANTHER" id="PTHR19376">
    <property type="entry name" value="DNA-DIRECTED RNA POLYMERASE"/>
    <property type="match status" value="1"/>
</dbReference>
<evidence type="ECO:0000259" key="8">
    <source>
        <dbReference type="SMART" id="SM00663"/>
    </source>
</evidence>
<dbReference type="Gene3D" id="2.40.40.20">
    <property type="match status" value="1"/>
</dbReference>
<dbReference type="SMART" id="SM00663">
    <property type="entry name" value="RPOLA_N"/>
    <property type="match status" value="1"/>
</dbReference>
<dbReference type="InterPro" id="IPR045867">
    <property type="entry name" value="DNA-dir_RpoC_beta_prime"/>
</dbReference>
<dbReference type="InterPro" id="IPR044893">
    <property type="entry name" value="RNA_pol_Rpb1_clamp_domain"/>
</dbReference>
<keyword evidence="3 7" id="KW-0548">Nucleotidyltransferase</keyword>
<protein>
    <recommendedName>
        <fullName evidence="7">DNA-directed RNA polymerase subunit</fullName>
        <ecNumber evidence="7">2.7.7.6</ecNumber>
    </recommendedName>
</protein>
<keyword evidence="10" id="KW-1185">Reference proteome</keyword>
<dbReference type="InterPro" id="IPR007066">
    <property type="entry name" value="RNA_pol_Rpb1_3"/>
</dbReference>
<evidence type="ECO:0000256" key="7">
    <source>
        <dbReference type="RuleBase" id="RU004279"/>
    </source>
</evidence>
<dbReference type="Gene3D" id="3.30.1490.180">
    <property type="entry name" value="RNA polymerase ii"/>
    <property type="match status" value="1"/>
</dbReference>
<dbReference type="InterPro" id="IPR042102">
    <property type="entry name" value="RNA_pol_Rpb1_3_sf"/>
</dbReference>
<gene>
    <name evidence="9" type="ORF">H6P81_005945</name>
</gene>